<dbReference type="RefSeq" id="WP_254570681.1">
    <property type="nucleotide sequence ID" value="NZ_CP098502.1"/>
</dbReference>
<reference evidence="2 3" key="1">
    <citation type="submission" date="2022-06" db="EMBL/GenBank/DDBJ databases">
        <title>Paraconexibacter antarcticus.</title>
        <authorList>
            <person name="Kim C.S."/>
        </authorList>
    </citation>
    <scope>NUCLEOTIDE SEQUENCE [LARGE SCALE GENOMIC DNA]</scope>
    <source>
        <strain evidence="2 3">02-257</strain>
    </source>
</reference>
<evidence type="ECO:0000313" key="3">
    <source>
        <dbReference type="Proteomes" id="UP001056035"/>
    </source>
</evidence>
<protein>
    <submittedName>
        <fullName evidence="2">SCP2 sterol-binding domain-containing protein</fullName>
    </submittedName>
</protein>
<dbReference type="Proteomes" id="UP001056035">
    <property type="component" value="Chromosome"/>
</dbReference>
<keyword evidence="3" id="KW-1185">Reference proteome</keyword>
<evidence type="ECO:0000313" key="2">
    <source>
        <dbReference type="EMBL" id="UTI63965.1"/>
    </source>
</evidence>
<dbReference type="InterPro" id="IPR036527">
    <property type="entry name" value="SCP2_sterol-bd_dom_sf"/>
</dbReference>
<sequence length="167" mass="18356">MSEHGRLDGAPTHVAFGNAGLGVERSNAVPTADEARAVFDAFHRIMQRAATDGEIGERLAFAQIVTHVHLRDAPEDLTMTLLFDRAPVEVADRAVGHPDVELWIDTNDVVRFWTGDMHLAMGIMHGEVEFKGPVRKLLPIVRRLFTEFQAMAVNEQLAVPGPQVPSA</sequence>
<dbReference type="InterPro" id="IPR003033">
    <property type="entry name" value="SCP2_sterol-bd_dom"/>
</dbReference>
<feature type="domain" description="SCP2" evidence="1">
    <location>
        <begin position="45"/>
        <end position="136"/>
    </location>
</feature>
<dbReference type="SUPFAM" id="SSF55718">
    <property type="entry name" value="SCP-like"/>
    <property type="match status" value="1"/>
</dbReference>
<evidence type="ECO:0000259" key="1">
    <source>
        <dbReference type="Pfam" id="PF02036"/>
    </source>
</evidence>
<gene>
    <name evidence="2" type="ORF">NBH00_21805</name>
</gene>
<dbReference type="EMBL" id="CP098502">
    <property type="protein sequence ID" value="UTI63965.1"/>
    <property type="molecule type" value="Genomic_DNA"/>
</dbReference>
<name>A0ABY5DPK4_9ACTN</name>
<dbReference type="Gene3D" id="3.30.1050.10">
    <property type="entry name" value="SCP2 sterol-binding domain"/>
    <property type="match status" value="1"/>
</dbReference>
<accession>A0ABY5DPK4</accession>
<proteinExistence type="predicted"/>
<dbReference type="Pfam" id="PF02036">
    <property type="entry name" value="SCP2"/>
    <property type="match status" value="1"/>
</dbReference>
<organism evidence="2 3">
    <name type="scientific">Paraconexibacter antarcticus</name>
    <dbReference type="NCBI Taxonomy" id="2949664"/>
    <lineage>
        <taxon>Bacteria</taxon>
        <taxon>Bacillati</taxon>
        <taxon>Actinomycetota</taxon>
        <taxon>Thermoleophilia</taxon>
        <taxon>Solirubrobacterales</taxon>
        <taxon>Paraconexibacteraceae</taxon>
        <taxon>Paraconexibacter</taxon>
    </lineage>
</organism>